<name>A0A142I4L0_PLUGE</name>
<sequence length="934" mass="105889">MKLFPNGSEWRKWDLHVHTPSSSLENQYRNDWEAYLSAIEAFGDEVAVMGATDYCTISGYEKLLAYRAQGRIANIEAVFPNIEFRITPETQKDKGVNIHLIVNPADAGHVDKIKHALGRLHFRYCGQNYSCSDQQLTELGIAVAGLSSPEKNLRDGINQFKPSFDVFEDWLRSETWLRNNVIVIASNSSGDGISGLRDNGLLAVRQNIYHLVDAIFSGNPQDCEYFQGRGSDSRADVISKYGKLLPCLHGSDAHGLTKIFRPDGDRFCWIKADPTFAGLKQVLYDHTRVRIQKTSPHTKTPYQYIKHVCFTDRSGHALFSDQPVNFSPDLNAIIGGKSSGKSLLLYHMACAINADEVSEKIRISGQAAYDDFSNLDVEVTWGNGEVSSLHGDDCRPVTYIPQLYINHLAERSGQLQLNQLVEEILYQNNNFKAFAVENTAQREATIRVIKTRIDYLTELRKKYSECGKEMEKYGTEKAVSDEIRRQEEKIAQLRKQASFTPDEEKQYMALRLRTDNLQSRRRAIEDLTDASRSLKESLYRHAGSTIQSLTDQLRLDIPLSENSSFLEKSLRQLEASLSAAVSDFIGRHEARFGCIPARLRRIDTESAAKKETLLPLSVKITDQETLKASMAALEKEREKLRQLQQLSERRRSILQEGNDTKNQLQTEYARLTDLYQAYVDELSKPEYHPEGEISVIARISFNAEKFDRFTGCFDRRGNINLLLGDLASPKGGYTFSADSHADTIAGIYDRYRSGGVAPALRKGIEDSDILSYLYDDCYLIDFSVRYRNDDIVQMSPGKRGLVLLNLILHLSNSRHPILIDQPEDNLDNRTIYSQLNDFVRLRKADRQIIMVTHNANLVVGTDAECVIVSNQSGQRSGIENSEFRFEYYTGSLECSFTSQDDSGRLHTRGIREHVCEILEGGIQAFKERERKYGL</sequence>
<feature type="coiled-coil region" evidence="1">
    <location>
        <begin position="623"/>
        <end position="681"/>
    </location>
</feature>
<gene>
    <name evidence="2" type="ORF">LG71_27950</name>
</gene>
<dbReference type="RefSeq" id="WP_001568022.1">
    <property type="nucleotide sequence ID" value="NZ_CP014777.1"/>
</dbReference>
<dbReference type="InterPro" id="IPR027417">
    <property type="entry name" value="P-loop_NTPase"/>
</dbReference>
<reference evidence="2" key="1">
    <citation type="submission" date="2016-03" db="EMBL/GenBank/DDBJ databases">
        <authorList>
            <person name="Ploux O."/>
        </authorList>
    </citation>
    <scope>NUCLEOTIDE SEQUENCE</scope>
    <source>
        <strain evidence="2">FB2</strain>
        <plasmid evidence="2">pFB2.2</plasmid>
    </source>
</reference>
<keyword evidence="1" id="KW-0175">Coiled coil</keyword>
<proteinExistence type="predicted"/>
<dbReference type="SUPFAM" id="SSF89550">
    <property type="entry name" value="PHP domain-like"/>
    <property type="match status" value="1"/>
</dbReference>
<dbReference type="InterPro" id="IPR016195">
    <property type="entry name" value="Pol/histidinol_Pase-like"/>
</dbReference>
<evidence type="ECO:0008006" key="3">
    <source>
        <dbReference type="Google" id="ProtNLM"/>
    </source>
</evidence>
<dbReference type="EMBL" id="CP014777">
    <property type="protein sequence ID" value="AMR39575.1"/>
    <property type="molecule type" value="Genomic_DNA"/>
</dbReference>
<dbReference type="InterPro" id="IPR054787">
    <property type="entry name" value="TrlF_ATPase"/>
</dbReference>
<dbReference type="Gene3D" id="3.40.50.300">
    <property type="entry name" value="P-loop containing nucleotide triphosphate hydrolases"/>
    <property type="match status" value="2"/>
</dbReference>
<evidence type="ECO:0000313" key="2">
    <source>
        <dbReference type="EMBL" id="AMR39575.1"/>
    </source>
</evidence>
<keyword evidence="2" id="KW-0614">Plasmid</keyword>
<organism evidence="2">
    <name type="scientific">Pluralibacter gergoviae</name>
    <name type="common">Enterobacter gergoviae</name>
    <dbReference type="NCBI Taxonomy" id="61647"/>
    <lineage>
        <taxon>Bacteria</taxon>
        <taxon>Pseudomonadati</taxon>
        <taxon>Pseudomonadota</taxon>
        <taxon>Gammaproteobacteria</taxon>
        <taxon>Enterobacterales</taxon>
        <taxon>Enterobacteriaceae</taxon>
        <taxon>Pluralibacter</taxon>
    </lineage>
</organism>
<dbReference type="NCBIfam" id="NF045780">
    <property type="entry name" value="TrlF_fam_ATP"/>
    <property type="match status" value="1"/>
</dbReference>
<protein>
    <recommendedName>
        <fullName evidence="3">ATPase involved in DNA repair</fullName>
    </recommendedName>
</protein>
<dbReference type="AlphaFoldDB" id="A0A142I4L0"/>
<evidence type="ECO:0000256" key="1">
    <source>
        <dbReference type="SAM" id="Coils"/>
    </source>
</evidence>
<dbReference type="Gene3D" id="3.20.20.140">
    <property type="entry name" value="Metal-dependent hydrolases"/>
    <property type="match status" value="1"/>
</dbReference>
<accession>A0A142I4L0</accession>
<dbReference type="SUPFAM" id="SSF52540">
    <property type="entry name" value="P-loop containing nucleoside triphosphate hydrolases"/>
    <property type="match status" value="1"/>
</dbReference>
<geneLocation type="plasmid" evidence="2">
    <name>pFB2.2</name>
</geneLocation>